<dbReference type="Pfam" id="PF20789">
    <property type="entry name" value="4HBT_3C"/>
    <property type="match status" value="1"/>
</dbReference>
<evidence type="ECO:0000313" key="4">
    <source>
        <dbReference type="Proteomes" id="UP000249091"/>
    </source>
</evidence>
<dbReference type="Pfam" id="PF13622">
    <property type="entry name" value="4HBT_3"/>
    <property type="match status" value="1"/>
</dbReference>
<dbReference type="KEGG" id="rcr:NCTC10994_02774"/>
<dbReference type="InterPro" id="IPR042171">
    <property type="entry name" value="Acyl-CoA_hotdog"/>
</dbReference>
<evidence type="ECO:0000259" key="1">
    <source>
        <dbReference type="Pfam" id="PF13622"/>
    </source>
</evidence>
<dbReference type="InterPro" id="IPR049449">
    <property type="entry name" value="TesB_ACOT8-like_N"/>
</dbReference>
<dbReference type="EMBL" id="LS483468">
    <property type="protein sequence ID" value="SQI34466.1"/>
    <property type="molecule type" value="Genomic_DNA"/>
</dbReference>
<accession>A0A2X4U3V8</accession>
<reference evidence="3 4" key="1">
    <citation type="submission" date="2018-06" db="EMBL/GenBank/DDBJ databases">
        <authorList>
            <consortium name="Pathogen Informatics"/>
            <person name="Doyle S."/>
        </authorList>
    </citation>
    <scope>NUCLEOTIDE SEQUENCE [LARGE SCALE GENOMIC DNA]</scope>
    <source>
        <strain evidence="3 4">NCTC10994</strain>
    </source>
</reference>
<dbReference type="AlphaFoldDB" id="A0A2X4U3V8"/>
<feature type="domain" description="Acyl-CoA thioesterase-like C-terminal" evidence="2">
    <location>
        <begin position="124"/>
        <end position="253"/>
    </location>
</feature>
<protein>
    <recommendedName>
        <fullName evidence="5">Thioesterase</fullName>
    </recommendedName>
</protein>
<dbReference type="SUPFAM" id="SSF54637">
    <property type="entry name" value="Thioesterase/thiol ester dehydrase-isomerase"/>
    <property type="match status" value="1"/>
</dbReference>
<dbReference type="Gene3D" id="2.40.160.210">
    <property type="entry name" value="Acyl-CoA thioesterase, double hotdog domain"/>
    <property type="match status" value="1"/>
</dbReference>
<dbReference type="STRING" id="1219011.GCA_001895045_02439"/>
<keyword evidence="4" id="KW-1185">Reference proteome</keyword>
<dbReference type="InterPro" id="IPR049450">
    <property type="entry name" value="ACOT8-like_C"/>
</dbReference>
<sequence>MSYFERLGPASYRATPRAGGAWEETEQHIAPALGLLAHVIECDRDARRDDALVIGRLSYDILGTVPVDVVDVTVDVLRPGRTIELVEATLTYAGRAVVRARAWLMQPQPTAEIQGTTLPRIAAPDRCAPWDPTTIWPGGFIESVEVRRNQKEPGRASFWVRTPVPLVDGEKVSPLAAAAGLFDIANGMTVRADPREVAFPNLDLTVHLFAEPRGDWIGFDTSVSFGGDGVGLTSTVLHDTSGPIGTMSQILTVRPGAPKAT</sequence>
<evidence type="ECO:0000259" key="2">
    <source>
        <dbReference type="Pfam" id="PF20789"/>
    </source>
</evidence>
<evidence type="ECO:0008006" key="5">
    <source>
        <dbReference type="Google" id="ProtNLM"/>
    </source>
</evidence>
<name>A0A2X4U3V8_9NOCA</name>
<dbReference type="Proteomes" id="UP000249091">
    <property type="component" value="Chromosome 1"/>
</dbReference>
<dbReference type="RefSeq" id="WP_072700862.1">
    <property type="nucleotide sequence ID" value="NZ_JAFBBL010000001.1"/>
</dbReference>
<organism evidence="3 4">
    <name type="scientific">Rhodococcus coprophilus</name>
    <dbReference type="NCBI Taxonomy" id="38310"/>
    <lineage>
        <taxon>Bacteria</taxon>
        <taxon>Bacillati</taxon>
        <taxon>Actinomycetota</taxon>
        <taxon>Actinomycetes</taxon>
        <taxon>Mycobacteriales</taxon>
        <taxon>Nocardiaceae</taxon>
        <taxon>Rhodococcus</taxon>
    </lineage>
</organism>
<proteinExistence type="predicted"/>
<dbReference type="InterPro" id="IPR029069">
    <property type="entry name" value="HotDog_dom_sf"/>
</dbReference>
<feature type="domain" description="Acyl-CoA thioesterase-like N-terminal HotDog" evidence="1">
    <location>
        <begin position="27"/>
        <end position="105"/>
    </location>
</feature>
<evidence type="ECO:0000313" key="3">
    <source>
        <dbReference type="EMBL" id="SQI34466.1"/>
    </source>
</evidence>
<gene>
    <name evidence="3" type="ORF">NCTC10994_02774</name>
</gene>